<reference evidence="2 3" key="1">
    <citation type="submission" date="2018-04" db="EMBL/GenBank/DDBJ databases">
        <authorList>
            <person name="Zhang X."/>
            <person name="Yuan J."/>
            <person name="Li F."/>
            <person name="Xiang J."/>
        </authorList>
    </citation>
    <scope>NUCLEOTIDE SEQUENCE [LARGE SCALE GENOMIC DNA]</scope>
    <source>
        <tissue evidence="2">Muscle</tissue>
    </source>
</reference>
<evidence type="ECO:0000256" key="1">
    <source>
        <dbReference type="SAM" id="MobiDB-lite"/>
    </source>
</evidence>
<feature type="compositionally biased region" description="Polar residues" evidence="1">
    <location>
        <begin position="62"/>
        <end position="71"/>
    </location>
</feature>
<dbReference type="EMBL" id="QCYY01001686">
    <property type="protein sequence ID" value="ROT76162.1"/>
    <property type="molecule type" value="Genomic_DNA"/>
</dbReference>
<organism evidence="2 3">
    <name type="scientific">Penaeus vannamei</name>
    <name type="common">Whiteleg shrimp</name>
    <name type="synonym">Litopenaeus vannamei</name>
    <dbReference type="NCBI Taxonomy" id="6689"/>
    <lineage>
        <taxon>Eukaryota</taxon>
        <taxon>Metazoa</taxon>
        <taxon>Ecdysozoa</taxon>
        <taxon>Arthropoda</taxon>
        <taxon>Crustacea</taxon>
        <taxon>Multicrustacea</taxon>
        <taxon>Malacostraca</taxon>
        <taxon>Eumalacostraca</taxon>
        <taxon>Eucarida</taxon>
        <taxon>Decapoda</taxon>
        <taxon>Dendrobranchiata</taxon>
        <taxon>Penaeoidea</taxon>
        <taxon>Penaeidae</taxon>
        <taxon>Penaeus</taxon>
    </lineage>
</organism>
<comment type="caution">
    <text evidence="2">The sequence shown here is derived from an EMBL/GenBank/DDBJ whole genome shotgun (WGS) entry which is preliminary data.</text>
</comment>
<keyword evidence="3" id="KW-1185">Reference proteome</keyword>
<gene>
    <name evidence="2" type="ORF">C7M84_005230</name>
</gene>
<sequence length="321" mass="36479">MDTKGESRKSILKQGDDKTIAKKRLSFASSAMDSPKGPRVSIYDIVPTNIKKRFQDEEDSQNKISKQTDTTEPAKHITSRSAELQASIEVTHACQSIKITTLGMCYMPQKKKNNLPMQQLPVMQMKDNMRNYYQTSLNSPFSKSLNIVIAGNKSVGDIIRTEMLCYQAQLSMRKKHESDINLKVENADKPTMDMLQKGNFFILLVCFEILSSLQTISNVLDNLSIIGAKPNINGLVLAVSPSREKYKNVLTLEEFHNFLDEHQLVHFWWSNSGRAQRKQVIKKLLDHIHTSRGFTSGTSCLMKTVVMRGIKEYQEQEETLA</sequence>
<dbReference type="AlphaFoldDB" id="A0A423TI81"/>
<evidence type="ECO:0000313" key="2">
    <source>
        <dbReference type="EMBL" id="ROT76162.1"/>
    </source>
</evidence>
<feature type="region of interest" description="Disordered" evidence="1">
    <location>
        <begin position="54"/>
        <end position="76"/>
    </location>
</feature>
<evidence type="ECO:0000313" key="3">
    <source>
        <dbReference type="Proteomes" id="UP000283509"/>
    </source>
</evidence>
<name>A0A423TI81_PENVA</name>
<reference evidence="2 3" key="2">
    <citation type="submission" date="2019-01" db="EMBL/GenBank/DDBJ databases">
        <title>The decoding of complex shrimp genome reveals the adaptation for benthos swimmer, frequently molting mechanism and breeding impact on genome.</title>
        <authorList>
            <person name="Sun Y."/>
            <person name="Gao Y."/>
            <person name="Yu Y."/>
        </authorList>
    </citation>
    <scope>NUCLEOTIDE SEQUENCE [LARGE SCALE GENOMIC DNA]</scope>
    <source>
        <tissue evidence="2">Muscle</tissue>
    </source>
</reference>
<dbReference type="Proteomes" id="UP000283509">
    <property type="component" value="Unassembled WGS sequence"/>
</dbReference>
<accession>A0A423TI81</accession>
<proteinExistence type="predicted"/>
<protein>
    <submittedName>
        <fullName evidence="2">Uncharacterized protein</fullName>
    </submittedName>
</protein>
<dbReference type="OrthoDB" id="6348826at2759"/>